<name>A0A7M1LH32_9BACT</name>
<keyword evidence="1" id="KW-0472">Membrane</keyword>
<feature type="transmembrane region" description="Helical" evidence="1">
    <location>
        <begin position="21"/>
        <end position="52"/>
    </location>
</feature>
<dbReference type="RefSeq" id="WP_025802153.1">
    <property type="nucleotide sequence ID" value="NZ_CP053842.1"/>
</dbReference>
<proteinExistence type="predicted"/>
<dbReference type="AlphaFoldDB" id="A0A7M1LH32"/>
<evidence type="ECO:0000313" key="3">
    <source>
        <dbReference type="Proteomes" id="UP000594749"/>
    </source>
</evidence>
<evidence type="ECO:0000313" key="2">
    <source>
        <dbReference type="EMBL" id="QOQ87909.1"/>
    </source>
</evidence>
<organism evidence="2 3">
    <name type="scientific">Campylobacter corcagiensis</name>
    <dbReference type="NCBI Taxonomy" id="1448857"/>
    <lineage>
        <taxon>Bacteria</taxon>
        <taxon>Pseudomonadati</taxon>
        <taxon>Campylobacterota</taxon>
        <taxon>Epsilonproteobacteria</taxon>
        <taxon>Campylobacterales</taxon>
        <taxon>Campylobacteraceae</taxon>
        <taxon>Campylobacter</taxon>
    </lineage>
</organism>
<accession>A0A7M1LH32</accession>
<dbReference type="Proteomes" id="UP000594749">
    <property type="component" value="Chromosome"/>
</dbReference>
<protein>
    <submittedName>
        <fullName evidence="2">Aryl sulfotransferase</fullName>
    </submittedName>
</protein>
<dbReference type="GO" id="GO:0016740">
    <property type="term" value="F:transferase activity"/>
    <property type="evidence" value="ECO:0007669"/>
    <property type="project" value="UniProtKB-KW"/>
</dbReference>
<evidence type="ECO:0000256" key="1">
    <source>
        <dbReference type="SAM" id="Phobius"/>
    </source>
</evidence>
<feature type="transmembrane region" description="Helical" evidence="1">
    <location>
        <begin position="58"/>
        <end position="76"/>
    </location>
</feature>
<feature type="transmembrane region" description="Helical" evidence="1">
    <location>
        <begin position="97"/>
        <end position="121"/>
    </location>
</feature>
<keyword evidence="2" id="KW-0808">Transferase</keyword>
<gene>
    <name evidence="2" type="ORF">IMC76_03675</name>
</gene>
<dbReference type="EMBL" id="CP063078">
    <property type="protein sequence ID" value="QOQ87909.1"/>
    <property type="molecule type" value="Genomic_DNA"/>
</dbReference>
<reference evidence="2 3" key="1">
    <citation type="submission" date="2020-10" db="EMBL/GenBank/DDBJ databases">
        <title>Campylobacter and Helicobacter PacBio genomes.</title>
        <authorList>
            <person name="Lane C."/>
        </authorList>
    </citation>
    <scope>NUCLEOTIDE SEQUENCE [LARGE SCALE GENOMIC DNA]</scope>
    <source>
        <strain evidence="2 3">2016D-0077</strain>
    </source>
</reference>
<keyword evidence="1" id="KW-1133">Transmembrane helix</keyword>
<sequence>MSTNHSPLTKVKNSKIWLGATALFGALLASSCCLPALAFLLFGSSFGFLSIFEPLYKFRWILTIISILCFILFVKFRYFTSCKDKSCEIKKTSKGEIFSVIILGISLIFILFYPEILGVLYEIFS</sequence>
<keyword evidence="3" id="KW-1185">Reference proteome</keyword>
<keyword evidence="1" id="KW-0812">Transmembrane</keyword>